<dbReference type="Proteomes" id="UP000076872">
    <property type="component" value="Unassembled WGS sequence"/>
</dbReference>
<gene>
    <name evidence="1" type="ORF">NAB2_2974</name>
</gene>
<evidence type="ECO:0000313" key="2">
    <source>
        <dbReference type="Proteomes" id="UP000076872"/>
    </source>
</evidence>
<dbReference type="InterPro" id="IPR029035">
    <property type="entry name" value="DHS-like_NAD/FAD-binding_dom"/>
</dbReference>
<protein>
    <submittedName>
        <fullName evidence="1">Uncharacterized protein</fullName>
    </submittedName>
</protein>
<name>A0AAW3RHL0_LACPN</name>
<dbReference type="AlphaFoldDB" id="A0AAW3RHL0"/>
<dbReference type="SUPFAM" id="SSF52467">
    <property type="entry name" value="DHS-like NAD/FAD-binding domain"/>
    <property type="match status" value="1"/>
</dbReference>
<reference evidence="1 2" key="1">
    <citation type="submission" date="2016-03" db="EMBL/GenBank/DDBJ databases">
        <title>Comparative genomics of 54 Lactobacillus plantarum strains reveals genomic uncoupling from niche constraints.</title>
        <authorList>
            <person name="Martino M.E."/>
        </authorList>
    </citation>
    <scope>NUCLEOTIDE SEQUENCE [LARGE SCALE GENOMIC DNA]</scope>
    <source>
        <strain evidence="1 2">NAB2</strain>
    </source>
</reference>
<proteinExistence type="predicted"/>
<dbReference type="EMBL" id="LUXO01000033">
    <property type="protein sequence ID" value="KZV02354.1"/>
    <property type="molecule type" value="Genomic_DNA"/>
</dbReference>
<accession>A0AAW3RHL0</accession>
<evidence type="ECO:0000313" key="1">
    <source>
        <dbReference type="EMBL" id="KZV02354.1"/>
    </source>
</evidence>
<sequence>MTVAPEVLINIGVAGDDDYLAGMAGAQHVLSVNTDEQAPIFKHSQQIFVGGAAEFLAGMVAALN</sequence>
<dbReference type="Gene3D" id="3.40.50.1220">
    <property type="entry name" value="TPP-binding domain"/>
    <property type="match status" value="1"/>
</dbReference>
<organism evidence="1 2">
    <name type="scientific">Lactiplantibacillus plantarum</name>
    <name type="common">Lactobacillus plantarum</name>
    <dbReference type="NCBI Taxonomy" id="1590"/>
    <lineage>
        <taxon>Bacteria</taxon>
        <taxon>Bacillati</taxon>
        <taxon>Bacillota</taxon>
        <taxon>Bacilli</taxon>
        <taxon>Lactobacillales</taxon>
        <taxon>Lactobacillaceae</taxon>
        <taxon>Lactiplantibacillus</taxon>
    </lineage>
</organism>
<comment type="caution">
    <text evidence="1">The sequence shown here is derived from an EMBL/GenBank/DDBJ whole genome shotgun (WGS) entry which is preliminary data.</text>
</comment>